<dbReference type="Proteomes" id="UP000077069">
    <property type="component" value="Unassembled WGS sequence"/>
</dbReference>
<dbReference type="Pfam" id="PF02838">
    <property type="entry name" value="Glyco_hydro_20b"/>
    <property type="match status" value="1"/>
</dbReference>
<dbReference type="InParanoid" id="A0A177CPT6"/>
<feature type="signal peptide" evidence="7">
    <location>
        <begin position="1"/>
        <end position="24"/>
    </location>
</feature>
<dbReference type="EMBL" id="KV441549">
    <property type="protein sequence ID" value="OAG09534.1"/>
    <property type="molecule type" value="Genomic_DNA"/>
</dbReference>
<dbReference type="InterPro" id="IPR015883">
    <property type="entry name" value="Glyco_hydro_20_cat"/>
</dbReference>
<dbReference type="CDD" id="cd06564">
    <property type="entry name" value="GH20_DspB_LnbB-like"/>
    <property type="match status" value="1"/>
</dbReference>
<dbReference type="InterPro" id="IPR052764">
    <property type="entry name" value="GH20_Enzymes"/>
</dbReference>
<dbReference type="OrthoDB" id="428480at2759"/>
<keyword evidence="4 10" id="KW-0378">Hydrolase</keyword>
<proteinExistence type="inferred from homology"/>
<evidence type="ECO:0000256" key="5">
    <source>
        <dbReference type="ARBA" id="ARBA00023295"/>
    </source>
</evidence>
<evidence type="ECO:0000256" key="3">
    <source>
        <dbReference type="ARBA" id="ARBA00012663"/>
    </source>
</evidence>
<dbReference type="PRINTS" id="PR00738">
    <property type="entry name" value="GLHYDRLASE20"/>
</dbReference>
<comment type="catalytic activity">
    <reaction evidence="1">
        <text>Hydrolysis of terminal non-reducing N-acetyl-D-hexosamine residues in N-acetyl-beta-D-hexosaminides.</text>
        <dbReference type="EC" id="3.2.1.52"/>
    </reaction>
</comment>
<accession>A0A177CPT6</accession>
<dbReference type="GeneID" id="28757435"/>
<dbReference type="InterPro" id="IPR025705">
    <property type="entry name" value="Beta_hexosaminidase_sua/sub"/>
</dbReference>
<dbReference type="STRING" id="1460663.A0A177CPT6"/>
<dbReference type="AlphaFoldDB" id="A0A177CPT6"/>
<dbReference type="EC" id="3.2.1.52" evidence="3"/>
<dbReference type="Gene3D" id="3.20.20.80">
    <property type="entry name" value="Glycosidases"/>
    <property type="match status" value="1"/>
</dbReference>
<evidence type="ECO:0000256" key="1">
    <source>
        <dbReference type="ARBA" id="ARBA00001231"/>
    </source>
</evidence>
<evidence type="ECO:0000313" key="10">
    <source>
        <dbReference type="EMBL" id="OAG09534.1"/>
    </source>
</evidence>
<dbReference type="InterPro" id="IPR029018">
    <property type="entry name" value="Hex-like_dom2"/>
</dbReference>
<evidence type="ECO:0000256" key="7">
    <source>
        <dbReference type="SAM" id="SignalP"/>
    </source>
</evidence>
<evidence type="ECO:0000256" key="4">
    <source>
        <dbReference type="ARBA" id="ARBA00022801"/>
    </source>
</evidence>
<dbReference type="GO" id="GO:0004563">
    <property type="term" value="F:beta-N-acetylhexosaminidase activity"/>
    <property type="evidence" value="ECO:0007669"/>
    <property type="project" value="UniProtKB-EC"/>
</dbReference>
<evidence type="ECO:0000313" key="11">
    <source>
        <dbReference type="Proteomes" id="UP000077069"/>
    </source>
</evidence>
<evidence type="ECO:0000256" key="2">
    <source>
        <dbReference type="ARBA" id="ARBA00006285"/>
    </source>
</evidence>
<comment type="similarity">
    <text evidence="2">Belongs to the glycosyl hydrolase 20 family.</text>
</comment>
<dbReference type="InterPro" id="IPR015882">
    <property type="entry name" value="HEX_bac_N"/>
</dbReference>
<dbReference type="SUPFAM" id="SSF55545">
    <property type="entry name" value="beta-N-acetylhexosaminidase-like domain"/>
    <property type="match status" value="1"/>
</dbReference>
<feature type="domain" description="Glycoside hydrolase family 20 catalytic" evidence="8">
    <location>
        <begin position="336"/>
        <end position="438"/>
    </location>
</feature>
<sequence>MRLRCFPALLGAVAALQPLPPVQWSQSNSSTSGGFSLQDAPKTIYLQRSFANVSDTEGLTLIPPTAYEFAQTFSKDLSQLFGTNWTVQQVESFPGSGIFLGRFKGDTSQLTYENGVATEEGYELEVSNGSVFIGGTGSRGLFWGTRTLLQELLIANGAPLESGRVVEAPAYATRGYMLDAGRKWYTAEFLKDLCTYASFFKMSEFHYHSSDNYPLNRGHNETWYEVFSHFSLYPENPELQGIVQRPNETLSRAEFEDFQKHCAQRGVTVIPEIEAPGHCLSITKWKPELALTKKDLLNLSHPEAIPTVKAIWSEFLPWFQTKEVHIGADEYDATLADVYINFVNEMSDFVNSTSGKRVRIWGTNEPSENYTISKDVIIQHWQYGQSDPVQLQDDGYQLINSEDWWAYMSLKNDHMPILPAPYPQFFNNTRTLNFANVEGWQWDPSLFNPVNTTEQLEPGASGNKGAILAAWSDSGPDATTQLEGYYAMRNGIPLVAARAWSGSRGANVSTSDFDSSLEMLTANAPGQNLDRRFSTSAQYKPAEDDTPLFSWKSSGGYSGSNVSLGKGSYGPPYTLSISASGPFTLLGPDTSLSVGTVPSNISANGTSTLVFSTADGFPYPLRSTSESDGHDPGHPGRIWWNLTSSTHHPVPITFPANIRIETDVVNGSRVWVDDEFKGRYEVFVFGGRNTIFSWSQMALVAPLQSASGGLESVVLAAGIGGSGGNGSSGTLPGGPSNSGTGRLVGFSTAAAGLAVLIGMVLMRSGW</sequence>
<dbReference type="RefSeq" id="XP_018039899.1">
    <property type="nucleotide sequence ID" value="XM_018173949.1"/>
</dbReference>
<feature type="domain" description="Glycoside hydrolase family 20 catalytic" evidence="8">
    <location>
        <begin position="171"/>
        <end position="332"/>
    </location>
</feature>
<keyword evidence="7" id="KW-0732">Signal</keyword>
<evidence type="ECO:0000259" key="9">
    <source>
        <dbReference type="Pfam" id="PF02838"/>
    </source>
</evidence>
<dbReference type="Pfam" id="PF00728">
    <property type="entry name" value="Glyco_hydro_20"/>
    <property type="match status" value="2"/>
</dbReference>
<protein>
    <recommendedName>
        <fullName evidence="3">beta-N-acetylhexosaminidase</fullName>
        <ecNumber evidence="3">3.2.1.52</ecNumber>
    </recommendedName>
</protein>
<feature type="domain" description="Beta-hexosaminidase bacterial type N-terminal" evidence="9">
    <location>
        <begin position="53"/>
        <end position="151"/>
    </location>
</feature>
<evidence type="ECO:0000256" key="6">
    <source>
        <dbReference type="PIRSR" id="PIRSR625705-1"/>
    </source>
</evidence>
<dbReference type="SUPFAM" id="SSF51445">
    <property type="entry name" value="(Trans)glycosidases"/>
    <property type="match status" value="1"/>
</dbReference>
<organism evidence="10 11">
    <name type="scientific">Paraphaeosphaeria sporulosa</name>
    <dbReference type="NCBI Taxonomy" id="1460663"/>
    <lineage>
        <taxon>Eukaryota</taxon>
        <taxon>Fungi</taxon>
        <taxon>Dikarya</taxon>
        <taxon>Ascomycota</taxon>
        <taxon>Pezizomycotina</taxon>
        <taxon>Dothideomycetes</taxon>
        <taxon>Pleosporomycetidae</taxon>
        <taxon>Pleosporales</taxon>
        <taxon>Massarineae</taxon>
        <taxon>Didymosphaeriaceae</taxon>
        <taxon>Paraphaeosphaeria</taxon>
    </lineage>
</organism>
<gene>
    <name evidence="10" type="ORF">CC84DRAFT_1081819</name>
</gene>
<dbReference type="PANTHER" id="PTHR43678">
    <property type="entry name" value="PUTATIVE (AFU_ORTHOLOGUE AFUA_2G00640)-RELATED"/>
    <property type="match status" value="1"/>
</dbReference>
<dbReference type="InterPro" id="IPR017853">
    <property type="entry name" value="GH"/>
</dbReference>
<dbReference type="PANTHER" id="PTHR43678:SF1">
    <property type="entry name" value="BETA-N-ACETYLHEXOSAMINIDASE"/>
    <property type="match status" value="1"/>
</dbReference>
<keyword evidence="5" id="KW-0326">Glycosidase</keyword>
<keyword evidence="11" id="KW-1185">Reference proteome</keyword>
<dbReference type="Gene3D" id="3.30.379.10">
    <property type="entry name" value="Chitobiase/beta-hexosaminidase domain 2-like"/>
    <property type="match status" value="1"/>
</dbReference>
<name>A0A177CPT6_9PLEO</name>
<feature type="chain" id="PRO_5008058453" description="beta-N-acetylhexosaminidase" evidence="7">
    <location>
        <begin position="25"/>
        <end position="766"/>
    </location>
</feature>
<feature type="active site" description="Proton donor" evidence="6">
    <location>
        <position position="330"/>
    </location>
</feature>
<reference evidence="10 11" key="1">
    <citation type="submission" date="2016-05" db="EMBL/GenBank/DDBJ databases">
        <title>Comparative analysis of secretome profiles of manganese(II)-oxidizing ascomycete fungi.</title>
        <authorList>
            <consortium name="DOE Joint Genome Institute"/>
            <person name="Zeiner C.A."/>
            <person name="Purvine S.O."/>
            <person name="Zink E.M."/>
            <person name="Wu S."/>
            <person name="Pasa-Tolic L."/>
            <person name="Chaput D.L."/>
            <person name="Haridas S."/>
            <person name="Grigoriev I.V."/>
            <person name="Santelli C.M."/>
            <person name="Hansel C.M."/>
        </authorList>
    </citation>
    <scope>NUCLEOTIDE SEQUENCE [LARGE SCALE GENOMIC DNA]</scope>
    <source>
        <strain evidence="10 11">AP3s5-JAC2a</strain>
    </source>
</reference>
<evidence type="ECO:0000259" key="8">
    <source>
        <dbReference type="Pfam" id="PF00728"/>
    </source>
</evidence>
<dbReference type="GO" id="GO:0005975">
    <property type="term" value="P:carbohydrate metabolic process"/>
    <property type="evidence" value="ECO:0007669"/>
    <property type="project" value="InterPro"/>
</dbReference>